<comment type="subcellular location">
    <subcellularLocation>
        <location evidence="1">Membrane</location>
        <topology evidence="1">Single-pass membrane protein</topology>
    </subcellularLocation>
</comment>
<dbReference type="InterPro" id="IPR012879">
    <property type="entry name" value="CCDC47"/>
</dbReference>
<evidence type="ECO:0000256" key="6">
    <source>
        <dbReference type="SAM" id="Phobius"/>
    </source>
</evidence>
<evidence type="ECO:0000256" key="1">
    <source>
        <dbReference type="ARBA" id="ARBA00004167"/>
    </source>
</evidence>
<dbReference type="GO" id="GO:0005783">
    <property type="term" value="C:endoplasmic reticulum"/>
    <property type="evidence" value="ECO:0007669"/>
    <property type="project" value="InterPro"/>
</dbReference>
<evidence type="ECO:0000256" key="5">
    <source>
        <dbReference type="SAM" id="MobiDB-lite"/>
    </source>
</evidence>
<sequence length="359" mass="39547">MAAMLQPAAAGLPMLTPELAAKYAPELVGVALILIYLLNAYFGAQKNKEIATNWIRVLGEPDNVLARNFAVHGSMSSDSDKELWWKESNTSYKCYASGRRYCTGAMITLNLKPRQDMLFELWHMLVPQQDTLTFDVFLGEGGMPLQSVLALGQPKALRALLRDEGVLGQGRRLGDFAKPMQVARERVPGGWPNDKLAVAAEAPSLLYDILNAEPAIAKGFVQGCRWLRSGVASSEVAQGSNPAGPRVTFELALPPVEKADEISMLLSCVLLLVDLLGSYKPSAEMKKRAADLRASLQQEAAKKGSQDRQEQLAQKRMEKLEAERAKARAAGPLALAKFEEKHQAKMRNREMRKRTMRVG</sequence>
<evidence type="ECO:0008006" key="9">
    <source>
        <dbReference type="Google" id="ProtNLM"/>
    </source>
</evidence>
<dbReference type="PANTHER" id="PTHR12883:SF0">
    <property type="entry name" value="PAT COMPLEX SUBUNIT CCDC47"/>
    <property type="match status" value="1"/>
</dbReference>
<proteinExistence type="predicted"/>
<keyword evidence="3 6" id="KW-1133">Transmembrane helix</keyword>
<evidence type="ECO:0000256" key="3">
    <source>
        <dbReference type="ARBA" id="ARBA00022989"/>
    </source>
</evidence>
<dbReference type="GO" id="GO:0016020">
    <property type="term" value="C:membrane"/>
    <property type="evidence" value="ECO:0007669"/>
    <property type="project" value="UniProtKB-SubCell"/>
</dbReference>
<accession>A0A383VSF6</accession>
<evidence type="ECO:0000313" key="8">
    <source>
        <dbReference type="Proteomes" id="UP000256970"/>
    </source>
</evidence>
<feature type="region of interest" description="Disordered" evidence="5">
    <location>
        <begin position="296"/>
        <end position="359"/>
    </location>
</feature>
<organism evidence="7 8">
    <name type="scientific">Tetradesmus obliquus</name>
    <name type="common">Green alga</name>
    <name type="synonym">Acutodesmus obliquus</name>
    <dbReference type="NCBI Taxonomy" id="3088"/>
    <lineage>
        <taxon>Eukaryota</taxon>
        <taxon>Viridiplantae</taxon>
        <taxon>Chlorophyta</taxon>
        <taxon>core chlorophytes</taxon>
        <taxon>Chlorophyceae</taxon>
        <taxon>CS clade</taxon>
        <taxon>Sphaeropleales</taxon>
        <taxon>Scenedesmaceae</taxon>
        <taxon>Tetradesmus</taxon>
    </lineage>
</organism>
<reference evidence="7 8" key="1">
    <citation type="submission" date="2016-10" db="EMBL/GenBank/DDBJ databases">
        <authorList>
            <person name="Cai Z."/>
        </authorList>
    </citation>
    <scope>NUCLEOTIDE SEQUENCE [LARGE SCALE GENOMIC DNA]</scope>
</reference>
<dbReference type="GO" id="GO:0032469">
    <property type="term" value="P:endoplasmic reticulum calcium ion homeostasis"/>
    <property type="evidence" value="ECO:0007669"/>
    <property type="project" value="InterPro"/>
</dbReference>
<dbReference type="STRING" id="3088.A0A383VSF6"/>
<protein>
    <recommendedName>
        <fullName evidence="9">DUF1682 domain-containing protein</fullName>
    </recommendedName>
</protein>
<keyword evidence="4 6" id="KW-0472">Membrane</keyword>
<evidence type="ECO:0000256" key="4">
    <source>
        <dbReference type="ARBA" id="ARBA00023136"/>
    </source>
</evidence>
<feature type="compositionally biased region" description="Basic residues" evidence="5">
    <location>
        <begin position="350"/>
        <end position="359"/>
    </location>
</feature>
<dbReference type="Proteomes" id="UP000256970">
    <property type="component" value="Unassembled WGS sequence"/>
</dbReference>
<dbReference type="Pfam" id="PF07946">
    <property type="entry name" value="CCDC47"/>
    <property type="match status" value="1"/>
</dbReference>
<dbReference type="AlphaFoldDB" id="A0A383VSF6"/>
<keyword evidence="2 6" id="KW-0812">Transmembrane</keyword>
<evidence type="ECO:0000256" key="2">
    <source>
        <dbReference type="ARBA" id="ARBA00022692"/>
    </source>
</evidence>
<gene>
    <name evidence="7" type="ORF">BQ4739_LOCUS8796</name>
</gene>
<feature type="compositionally biased region" description="Basic and acidic residues" evidence="5">
    <location>
        <begin position="337"/>
        <end position="349"/>
    </location>
</feature>
<feature type="transmembrane region" description="Helical" evidence="6">
    <location>
        <begin position="23"/>
        <end position="42"/>
    </location>
</feature>
<keyword evidence="8" id="KW-1185">Reference proteome</keyword>
<dbReference type="EMBL" id="FNXT01000860">
    <property type="protein sequence ID" value="SZX68447.1"/>
    <property type="molecule type" value="Genomic_DNA"/>
</dbReference>
<dbReference type="GO" id="GO:0005509">
    <property type="term" value="F:calcium ion binding"/>
    <property type="evidence" value="ECO:0007669"/>
    <property type="project" value="InterPro"/>
</dbReference>
<evidence type="ECO:0000313" key="7">
    <source>
        <dbReference type="EMBL" id="SZX68447.1"/>
    </source>
</evidence>
<feature type="compositionally biased region" description="Basic and acidic residues" evidence="5">
    <location>
        <begin position="300"/>
        <end position="326"/>
    </location>
</feature>
<dbReference type="PANTHER" id="PTHR12883">
    <property type="entry name" value="ADIPOCYTE-SPECIFIC PROTEIN 4-RELATED"/>
    <property type="match status" value="1"/>
</dbReference>
<name>A0A383VSF6_TETOB</name>